<organism evidence="1 2">
    <name type="scientific">Ajellomyces capsulatus</name>
    <name type="common">Darling's disease fungus</name>
    <name type="synonym">Histoplasma capsulatum</name>
    <dbReference type="NCBI Taxonomy" id="5037"/>
    <lineage>
        <taxon>Eukaryota</taxon>
        <taxon>Fungi</taxon>
        <taxon>Dikarya</taxon>
        <taxon>Ascomycota</taxon>
        <taxon>Pezizomycotina</taxon>
        <taxon>Eurotiomycetes</taxon>
        <taxon>Eurotiomycetidae</taxon>
        <taxon>Onygenales</taxon>
        <taxon>Ajellomycetaceae</taxon>
        <taxon>Histoplasma</taxon>
    </lineage>
</organism>
<dbReference type="AlphaFoldDB" id="A0A8A1MC24"/>
<accession>A0A8A1MC24</accession>
<sequence length="105" mass="12287">MATYKEIYIFLFQKAEISKDFRHDMDASSLVKRCQETNLLTSEEKKKGAIGYRKLDVRRCGEKVLTQARIFYDKHVTYQLASLRFGACSLNLGRQARQYLVELQD</sequence>
<protein>
    <submittedName>
        <fullName evidence="1">Uncharacterized protein</fullName>
    </submittedName>
</protein>
<dbReference type="VEuPathDB" id="FungiDB:I7I51_04229"/>
<proteinExistence type="predicted"/>
<dbReference type="EMBL" id="CP069111">
    <property type="protein sequence ID" value="QSS62052.1"/>
    <property type="molecule type" value="Genomic_DNA"/>
</dbReference>
<evidence type="ECO:0000313" key="1">
    <source>
        <dbReference type="EMBL" id="QSS62052.1"/>
    </source>
</evidence>
<evidence type="ECO:0000313" key="2">
    <source>
        <dbReference type="Proteomes" id="UP000663671"/>
    </source>
</evidence>
<dbReference type="Proteomes" id="UP000663671">
    <property type="component" value="Chromosome 5"/>
</dbReference>
<reference evidence="1" key="1">
    <citation type="submission" date="2021-01" db="EMBL/GenBank/DDBJ databases">
        <title>Chromosome-level genome assembly of a human fungal pathogen reveals clustering of transcriptionally co-regulated genes.</title>
        <authorList>
            <person name="Voorhies M."/>
            <person name="Cohen S."/>
            <person name="Shea T.P."/>
            <person name="Petrus S."/>
            <person name="Munoz J.F."/>
            <person name="Poplawski S."/>
            <person name="Goldman W.E."/>
            <person name="Michael T."/>
            <person name="Cuomo C.A."/>
            <person name="Sil A."/>
            <person name="Beyhan S."/>
        </authorList>
    </citation>
    <scope>NUCLEOTIDE SEQUENCE</scope>
    <source>
        <strain evidence="1">WU24</strain>
    </source>
</reference>
<gene>
    <name evidence="1" type="ORF">I7I51_04229</name>
</gene>
<name>A0A8A1MC24_AJECA</name>